<keyword evidence="2" id="KW-1185">Reference proteome</keyword>
<comment type="caution">
    <text evidence="1">The sequence shown here is derived from an EMBL/GenBank/DDBJ whole genome shotgun (WGS) entry which is preliminary data.</text>
</comment>
<reference evidence="1" key="1">
    <citation type="journal article" date="2021" name="New Phytol.">
        <title>Evolutionary innovations through gain and loss of genes in the ectomycorrhizal Boletales.</title>
        <authorList>
            <person name="Wu G."/>
            <person name="Miyauchi S."/>
            <person name="Morin E."/>
            <person name="Kuo A."/>
            <person name="Drula E."/>
            <person name="Varga T."/>
            <person name="Kohler A."/>
            <person name="Feng B."/>
            <person name="Cao Y."/>
            <person name="Lipzen A."/>
            <person name="Daum C."/>
            <person name="Hundley H."/>
            <person name="Pangilinan J."/>
            <person name="Johnson J."/>
            <person name="Barry K."/>
            <person name="LaButti K."/>
            <person name="Ng V."/>
            <person name="Ahrendt S."/>
            <person name="Min B."/>
            <person name="Choi I.G."/>
            <person name="Park H."/>
            <person name="Plett J.M."/>
            <person name="Magnuson J."/>
            <person name="Spatafora J.W."/>
            <person name="Nagy L.G."/>
            <person name="Henrissat B."/>
            <person name="Grigoriev I.V."/>
            <person name="Yang Z.L."/>
            <person name="Xu J."/>
            <person name="Martin F.M."/>
        </authorList>
    </citation>
    <scope>NUCLEOTIDE SEQUENCE</scope>
    <source>
        <strain evidence="1">KUC20120723A-06</strain>
    </source>
</reference>
<proteinExistence type="predicted"/>
<evidence type="ECO:0000313" key="2">
    <source>
        <dbReference type="Proteomes" id="UP000790709"/>
    </source>
</evidence>
<dbReference type="Proteomes" id="UP000790709">
    <property type="component" value="Unassembled WGS sequence"/>
</dbReference>
<sequence>MTTIPEVLVISSRNVILPGFEQPQAATIRVDVHTGIIVDILQQYLRDEPSGHHHLKTRWINAGDQFVLPGLVDTHVHLQEPGQTDWEGFWTGTRAAISGGVTTLVDMPLDCLPPTTTVANLQMKKEAAEGQCWSDIAFWGGIIPGNQAELKPMADGGVKGFKCFLIDTGTDEFPWVSESELRTHMEELKDTPTVLLFHAELENPSLTGCHPQKYGDPTVYQTYLDSRPEEMEVAAISMIVRLQQEYPSLHCHIAHLSASTALPLIQTAKRRGSKLTVETCPHYLSLSATPRFNRHPEFKCSPPIREDQNREKLWDALIDGTIDCVASDHSPCALELKKLEEGDIMGAMGGIHGLGLGLSLLWTEGKKRGVSLAQIVRWTSEKTAQLAGLSASKGGIKVGLDGDLVIWDPNAEFEVSKKDLHFKNKLSPYEGMGLRGVVHQTFLRGRLVYDRKQNGFDGLEPVGNLL</sequence>
<protein>
    <submittedName>
        <fullName evidence="1">Allantoinase</fullName>
    </submittedName>
</protein>
<accession>A0ACB8BJ87</accession>
<evidence type="ECO:0000313" key="1">
    <source>
        <dbReference type="EMBL" id="KAH7925526.1"/>
    </source>
</evidence>
<gene>
    <name evidence="1" type="ORF">BV22DRAFT_1128943</name>
</gene>
<name>A0ACB8BJ87_9AGAM</name>
<organism evidence="1 2">
    <name type="scientific">Leucogyrophana mollusca</name>
    <dbReference type="NCBI Taxonomy" id="85980"/>
    <lineage>
        <taxon>Eukaryota</taxon>
        <taxon>Fungi</taxon>
        <taxon>Dikarya</taxon>
        <taxon>Basidiomycota</taxon>
        <taxon>Agaricomycotina</taxon>
        <taxon>Agaricomycetes</taxon>
        <taxon>Agaricomycetidae</taxon>
        <taxon>Boletales</taxon>
        <taxon>Boletales incertae sedis</taxon>
        <taxon>Leucogyrophana</taxon>
    </lineage>
</organism>
<dbReference type="EMBL" id="MU266400">
    <property type="protein sequence ID" value="KAH7925526.1"/>
    <property type="molecule type" value="Genomic_DNA"/>
</dbReference>